<evidence type="ECO:0000259" key="3">
    <source>
        <dbReference type="SMART" id="SM00062"/>
    </source>
</evidence>
<dbReference type="RefSeq" id="WP_088527333.1">
    <property type="nucleotide sequence ID" value="NZ_NGUO01000009.1"/>
</dbReference>
<gene>
    <name evidence="4" type="ORF">CBI30_05560</name>
</gene>
<organism evidence="4 5">
    <name type="scientific">Polynucleobacter aenigmaticus</name>
    <dbReference type="NCBI Taxonomy" id="1743164"/>
    <lineage>
        <taxon>Bacteria</taxon>
        <taxon>Pseudomonadati</taxon>
        <taxon>Pseudomonadota</taxon>
        <taxon>Betaproteobacteria</taxon>
        <taxon>Burkholderiales</taxon>
        <taxon>Burkholderiaceae</taxon>
        <taxon>Polynucleobacter</taxon>
    </lineage>
</organism>
<comment type="caution">
    <text evidence="4">The sequence shown here is derived from an EMBL/GenBank/DDBJ whole genome shotgun (WGS) entry which is preliminary data.</text>
</comment>
<dbReference type="EMBL" id="NGUO01000009">
    <property type="protein sequence ID" value="OWS71563.1"/>
    <property type="molecule type" value="Genomic_DNA"/>
</dbReference>
<evidence type="ECO:0000256" key="1">
    <source>
        <dbReference type="ARBA" id="ARBA00022729"/>
    </source>
</evidence>
<dbReference type="Pfam" id="PF00497">
    <property type="entry name" value="SBP_bac_3"/>
    <property type="match status" value="1"/>
</dbReference>
<dbReference type="SUPFAM" id="SSF53850">
    <property type="entry name" value="Periplasmic binding protein-like II"/>
    <property type="match status" value="1"/>
</dbReference>
<feature type="chain" id="PRO_5012061083" evidence="2">
    <location>
        <begin position="19"/>
        <end position="271"/>
    </location>
</feature>
<feature type="signal peptide" evidence="2">
    <location>
        <begin position="1"/>
        <end position="18"/>
    </location>
</feature>
<dbReference type="AlphaFoldDB" id="A0A254PYD3"/>
<evidence type="ECO:0000313" key="4">
    <source>
        <dbReference type="EMBL" id="OWS71563.1"/>
    </source>
</evidence>
<dbReference type="Gene3D" id="3.40.190.10">
    <property type="entry name" value="Periplasmic binding protein-like II"/>
    <property type="match status" value="2"/>
</dbReference>
<dbReference type="Proteomes" id="UP000198104">
    <property type="component" value="Unassembled WGS sequence"/>
</dbReference>
<dbReference type="InterPro" id="IPR001638">
    <property type="entry name" value="Solute-binding_3/MltF_N"/>
</dbReference>
<dbReference type="PANTHER" id="PTHR35936">
    <property type="entry name" value="MEMBRANE-BOUND LYTIC MUREIN TRANSGLYCOSYLASE F"/>
    <property type="match status" value="1"/>
</dbReference>
<keyword evidence="1 2" id="KW-0732">Signal</keyword>
<evidence type="ECO:0000256" key="2">
    <source>
        <dbReference type="SAM" id="SignalP"/>
    </source>
</evidence>
<proteinExistence type="predicted"/>
<feature type="domain" description="Solute-binding protein family 3/N-terminal" evidence="3">
    <location>
        <begin position="42"/>
        <end position="266"/>
    </location>
</feature>
<protein>
    <submittedName>
        <fullName evidence="4">ABC transporter substrate-binding protein</fullName>
    </submittedName>
</protein>
<dbReference type="SMART" id="SM00062">
    <property type="entry name" value="PBPb"/>
    <property type="match status" value="1"/>
</dbReference>
<dbReference type="OrthoDB" id="571173at2"/>
<reference evidence="4 5" key="1">
    <citation type="submission" date="2017-05" db="EMBL/GenBank/DDBJ databases">
        <title>Polynucleobacter sp. MWH-K35W1 isolated from the permanently anoxic monimolimnion of a meromictic lake.</title>
        <authorList>
            <person name="Hahn M.W."/>
        </authorList>
    </citation>
    <scope>NUCLEOTIDE SEQUENCE [LARGE SCALE GENOMIC DNA]</scope>
    <source>
        <strain evidence="4 5">MWH-K35W1</strain>
    </source>
</reference>
<accession>A0A254PYD3</accession>
<dbReference type="PANTHER" id="PTHR35936:SF17">
    <property type="entry name" value="ARGININE-BINDING EXTRACELLULAR PROTEIN ARTP"/>
    <property type="match status" value="1"/>
</dbReference>
<evidence type="ECO:0000313" key="5">
    <source>
        <dbReference type="Proteomes" id="UP000198104"/>
    </source>
</evidence>
<dbReference type="CDD" id="cd13623">
    <property type="entry name" value="PBP2_AA_hypothetical"/>
    <property type="match status" value="1"/>
</dbReference>
<name>A0A254PYD3_9BURK</name>
<keyword evidence="5" id="KW-1185">Reference proteome</keyword>
<sequence>MNKIIGAGLLLISQLVFSQVVSSMPPNTVDKTMIKSFAPTGILRVGINLGNPVLAGSSDKTAPQPKGVTIDIAKEIARQIQLPIEFVSFQTAGETVEALKVGTLDLIFVAIDPVRGADISYTPAYIQIEGAYMVKASSPLRKNEEVDVAGNEIVVGKGSAYDLYLTREIKHATLLRSASSQTVVDDFMKGKGNVAAGVKQQLESDAQRYEGLRILPGRFMVINQAIGVPKSRPEFEKTTAFLTKVIAGLKTSGFISESMKQHGIHGAKVAE</sequence>